<dbReference type="AlphaFoldDB" id="A0A0M8ZSR6"/>
<reference evidence="2 3" key="1">
    <citation type="submission" date="2015-07" db="EMBL/GenBank/DDBJ databases">
        <title>The genome of Melipona quadrifasciata.</title>
        <authorList>
            <person name="Pan H."/>
            <person name="Kapheim K."/>
        </authorList>
    </citation>
    <scope>NUCLEOTIDE SEQUENCE [LARGE SCALE GENOMIC DNA]</scope>
    <source>
        <strain evidence="2">0111107301</strain>
        <tissue evidence="2">Whole body</tissue>
    </source>
</reference>
<keyword evidence="3" id="KW-1185">Reference proteome</keyword>
<evidence type="ECO:0000313" key="3">
    <source>
        <dbReference type="Proteomes" id="UP000053105"/>
    </source>
</evidence>
<dbReference type="Proteomes" id="UP000053105">
    <property type="component" value="Unassembled WGS sequence"/>
</dbReference>
<dbReference type="EMBL" id="KQ435875">
    <property type="protein sequence ID" value="KOX70207.1"/>
    <property type="molecule type" value="Genomic_DNA"/>
</dbReference>
<proteinExistence type="predicted"/>
<protein>
    <submittedName>
        <fullName evidence="2">Uncharacterized protein</fullName>
    </submittedName>
</protein>
<gene>
    <name evidence="2" type="ORF">WN51_05643</name>
</gene>
<feature type="compositionally biased region" description="Low complexity" evidence="1">
    <location>
        <begin position="41"/>
        <end position="53"/>
    </location>
</feature>
<name>A0A0M8ZSR6_9HYME</name>
<accession>A0A0M8ZSR6</accession>
<evidence type="ECO:0000313" key="2">
    <source>
        <dbReference type="EMBL" id="KOX70207.1"/>
    </source>
</evidence>
<feature type="compositionally biased region" description="Low complexity" evidence="1">
    <location>
        <begin position="14"/>
        <end position="27"/>
    </location>
</feature>
<feature type="compositionally biased region" description="Basic and acidic residues" evidence="1">
    <location>
        <begin position="1"/>
        <end position="13"/>
    </location>
</feature>
<organism evidence="2 3">
    <name type="scientific">Melipona quadrifasciata</name>
    <dbReference type="NCBI Taxonomy" id="166423"/>
    <lineage>
        <taxon>Eukaryota</taxon>
        <taxon>Metazoa</taxon>
        <taxon>Ecdysozoa</taxon>
        <taxon>Arthropoda</taxon>
        <taxon>Hexapoda</taxon>
        <taxon>Insecta</taxon>
        <taxon>Pterygota</taxon>
        <taxon>Neoptera</taxon>
        <taxon>Endopterygota</taxon>
        <taxon>Hymenoptera</taxon>
        <taxon>Apocrita</taxon>
        <taxon>Aculeata</taxon>
        <taxon>Apoidea</taxon>
        <taxon>Anthophila</taxon>
        <taxon>Apidae</taxon>
        <taxon>Melipona</taxon>
    </lineage>
</organism>
<sequence>MHENLQSKHDSTRTHSSASTNAAAAETLNFSGVRGRKDGVAGCRCGRAAGKED</sequence>
<evidence type="ECO:0000256" key="1">
    <source>
        <dbReference type="SAM" id="MobiDB-lite"/>
    </source>
</evidence>
<feature type="region of interest" description="Disordered" evidence="1">
    <location>
        <begin position="1"/>
        <end position="53"/>
    </location>
</feature>